<dbReference type="Gene3D" id="1.20.5.5270">
    <property type="match status" value="1"/>
</dbReference>
<dbReference type="InterPro" id="IPR014721">
    <property type="entry name" value="Ribsml_uS5_D2-typ_fold_subgr"/>
</dbReference>
<dbReference type="Pfam" id="PF02190">
    <property type="entry name" value="LON_substr_bdg"/>
    <property type="match status" value="1"/>
</dbReference>
<evidence type="ECO:0000256" key="5">
    <source>
        <dbReference type="ARBA" id="ARBA00022801"/>
    </source>
</evidence>
<evidence type="ECO:0000256" key="2">
    <source>
        <dbReference type="ARBA" id="ARBA00022490"/>
    </source>
</evidence>
<reference evidence="14" key="1">
    <citation type="submission" date="2018-05" db="EMBL/GenBank/DDBJ databases">
        <authorList>
            <person name="Lanie J.A."/>
            <person name="Ng W.-L."/>
            <person name="Kazmierczak K.M."/>
            <person name="Andrzejewski T.M."/>
            <person name="Davidsen T.M."/>
            <person name="Wayne K.J."/>
            <person name="Tettelin H."/>
            <person name="Glass J.I."/>
            <person name="Rusch D."/>
            <person name="Podicherti R."/>
            <person name="Tsui H.-C.T."/>
            <person name="Winkler M.E."/>
        </authorList>
    </citation>
    <scope>NUCLEOTIDE SEQUENCE</scope>
</reference>
<dbReference type="PROSITE" id="PS51787">
    <property type="entry name" value="LON_N"/>
    <property type="match status" value="1"/>
</dbReference>
<dbReference type="SMART" id="SM00464">
    <property type="entry name" value="LON"/>
    <property type="match status" value="1"/>
</dbReference>
<comment type="catalytic activity">
    <reaction evidence="9">
        <text>Hydrolysis of proteins in presence of ATP.</text>
        <dbReference type="EC" id="3.4.21.53"/>
    </reaction>
</comment>
<dbReference type="Pfam" id="PF00004">
    <property type="entry name" value="AAA"/>
    <property type="match status" value="1"/>
</dbReference>
<evidence type="ECO:0000256" key="6">
    <source>
        <dbReference type="ARBA" id="ARBA00022825"/>
    </source>
</evidence>
<dbReference type="InterPro" id="IPR046336">
    <property type="entry name" value="Lon_prtase_N_sf"/>
</dbReference>
<dbReference type="GO" id="GO:0043565">
    <property type="term" value="F:sequence-specific DNA binding"/>
    <property type="evidence" value="ECO:0007669"/>
    <property type="project" value="InterPro"/>
</dbReference>
<dbReference type="PANTHER" id="PTHR43718:SF2">
    <property type="entry name" value="LON PROTEASE HOMOLOG, MITOCHONDRIAL"/>
    <property type="match status" value="1"/>
</dbReference>
<proteinExistence type="inferred from homology"/>
<dbReference type="InterPro" id="IPR003111">
    <property type="entry name" value="Lon_prtase_N"/>
</dbReference>
<dbReference type="InterPro" id="IPR004815">
    <property type="entry name" value="Lon_bac/euk-typ"/>
</dbReference>
<dbReference type="Pfam" id="PF22667">
    <property type="entry name" value="Lon_lid"/>
    <property type="match status" value="1"/>
</dbReference>
<evidence type="ECO:0000313" key="14">
    <source>
        <dbReference type="EMBL" id="SUZ77310.1"/>
    </source>
</evidence>
<dbReference type="SUPFAM" id="SSF88697">
    <property type="entry name" value="PUA domain-like"/>
    <property type="match status" value="1"/>
</dbReference>
<dbReference type="FunFam" id="3.40.50.300:FF:000021">
    <property type="entry name" value="Lon protease homolog"/>
    <property type="match status" value="1"/>
</dbReference>
<keyword evidence="4" id="KW-0547">Nucleotide-binding</keyword>
<dbReference type="PANTHER" id="PTHR43718">
    <property type="entry name" value="LON PROTEASE"/>
    <property type="match status" value="1"/>
</dbReference>
<dbReference type="SMART" id="SM00382">
    <property type="entry name" value="AAA"/>
    <property type="match status" value="1"/>
</dbReference>
<evidence type="ECO:0000256" key="4">
    <source>
        <dbReference type="ARBA" id="ARBA00022741"/>
    </source>
</evidence>
<dbReference type="NCBIfam" id="TIGR00763">
    <property type="entry name" value="lon"/>
    <property type="match status" value="1"/>
</dbReference>
<dbReference type="PIRSF" id="PIRSF001174">
    <property type="entry name" value="Lon_proteas"/>
    <property type="match status" value="1"/>
</dbReference>
<dbReference type="InterPro" id="IPR003593">
    <property type="entry name" value="AAA+_ATPase"/>
</dbReference>
<dbReference type="GO" id="GO:0004176">
    <property type="term" value="F:ATP-dependent peptidase activity"/>
    <property type="evidence" value="ECO:0007669"/>
    <property type="project" value="InterPro"/>
</dbReference>
<dbReference type="InterPro" id="IPR027417">
    <property type="entry name" value="P-loop_NTPase"/>
</dbReference>
<evidence type="ECO:0000256" key="11">
    <source>
        <dbReference type="SAM" id="Coils"/>
    </source>
</evidence>
<dbReference type="AlphaFoldDB" id="A0A381QE89"/>
<feature type="domain" description="Lon proteolytic" evidence="12">
    <location>
        <begin position="640"/>
        <end position="822"/>
    </location>
</feature>
<evidence type="ECO:0000256" key="7">
    <source>
        <dbReference type="ARBA" id="ARBA00022840"/>
    </source>
</evidence>
<dbReference type="EMBL" id="UINC01001312">
    <property type="protein sequence ID" value="SUZ77310.1"/>
    <property type="molecule type" value="Genomic_DNA"/>
</dbReference>
<dbReference type="PRINTS" id="PR00830">
    <property type="entry name" value="ENDOLAPTASE"/>
</dbReference>
<dbReference type="InterPro" id="IPR008268">
    <property type="entry name" value="Peptidase_S16_AS"/>
</dbReference>
<dbReference type="FunFam" id="1.20.58.1480:FF:000002">
    <property type="entry name" value="Lon protease homolog, mitochondrial"/>
    <property type="match status" value="1"/>
</dbReference>
<sequence length="834" mass="93812">MSKTSDPELETDDNPQEEIIEIEGDSLEAITEEKSLVISEDIFPDSLLIVPLYDRPLFPKMLLPVIISDEKLENVLEDELKGPLKYVGLVYSYEPDVQNDETEAENIPDRLANIGAVGRIVQASKHGNDPMHIIVQVMERFEILEIIAEDPVYRAKVEYLQGTDDQKSEYELKAFSVSIINFIKELVQLNPLFKEELGLLMGRINLKDPATLADFAASMTTASGKELQEILETMSIKERIEKALNLLRHELEVAKLQVKISQRVEDRMSQQQREFFLREQLKEIKKELGITKEGSESETEKYEARIKKLKLSEEAKERIEEELEKMRLIEPASPEYHVTRTYLDWLTILPWGIYSKDVFNIQRAARILNRDHYGLIDVKDRILELISVGIINGDLAGSIVLLVGPPGTGKTSVGQSIAKAIGRKFYRFSLGGMRDEAEIKGHRRTYIGALPGKFINAIKTCKTANPVIMLDEIDKIGASFQGDPASALLEVLDPEQNKDFLDHYLDVRFDLSKVLFICTANQTDTIPPALLDRMEVIRLSGYILEEKLQIARKHLLQKQLKIHGLNKSQFSLPKVVLREIIDGYAREAGVRSLENNLKKIMRKSARKIVEEEIENVKITKEDLPEMLGRKAFAEETRYKKPKVGVITGLAYTSVGGATLFIEASFVEAKTPGFKQTGQLGNVMIESTEIAYTYIRSKGSSDERIKKFFAENFVHMHVPAGATPKDGPSAGITMACALYSMVENQAVIADIAMTGELTLTGLVMPIGGVKEKTIAARRTGISQLIFPAENQKDFEDLDEIITRGIKPHFVKTFEDVLPICFPNLKGTSKKKSAKK</sequence>
<feature type="domain" description="Lon N-terminal" evidence="13">
    <location>
        <begin position="47"/>
        <end position="251"/>
    </location>
</feature>
<dbReference type="PROSITE" id="PS01046">
    <property type="entry name" value="LON_SER"/>
    <property type="match status" value="1"/>
</dbReference>
<organism evidence="14">
    <name type="scientific">marine metagenome</name>
    <dbReference type="NCBI Taxonomy" id="408172"/>
    <lineage>
        <taxon>unclassified sequences</taxon>
        <taxon>metagenomes</taxon>
        <taxon>ecological metagenomes</taxon>
    </lineage>
</organism>
<comment type="subcellular location">
    <subcellularLocation>
        <location evidence="1">Cytoplasm</location>
    </subcellularLocation>
</comment>
<dbReference type="Gene3D" id="1.10.8.60">
    <property type="match status" value="1"/>
</dbReference>
<dbReference type="SUPFAM" id="SSF52540">
    <property type="entry name" value="P-loop containing nucleoside triphosphate hydrolases"/>
    <property type="match status" value="1"/>
</dbReference>
<dbReference type="HAMAP" id="MF_01973">
    <property type="entry name" value="lon_bact"/>
    <property type="match status" value="1"/>
</dbReference>
<dbReference type="GO" id="GO:0005524">
    <property type="term" value="F:ATP binding"/>
    <property type="evidence" value="ECO:0007669"/>
    <property type="project" value="UniProtKB-KW"/>
</dbReference>
<dbReference type="Gene3D" id="1.20.58.1480">
    <property type="match status" value="1"/>
</dbReference>
<evidence type="ECO:0000256" key="3">
    <source>
        <dbReference type="ARBA" id="ARBA00022670"/>
    </source>
</evidence>
<dbReference type="InterPro" id="IPR054594">
    <property type="entry name" value="Lon_lid"/>
</dbReference>
<dbReference type="InterPro" id="IPR003959">
    <property type="entry name" value="ATPase_AAA_core"/>
</dbReference>
<keyword evidence="11" id="KW-0175">Coiled coil</keyword>
<dbReference type="FunFam" id="1.20.5.5270:FF:000001">
    <property type="entry name" value="Lon protease homolog, mitochondrial"/>
    <property type="match status" value="1"/>
</dbReference>
<dbReference type="EC" id="3.4.21.53" evidence="10"/>
<evidence type="ECO:0000256" key="9">
    <source>
        <dbReference type="ARBA" id="ARBA00050665"/>
    </source>
</evidence>
<evidence type="ECO:0000256" key="8">
    <source>
        <dbReference type="ARBA" id="ARBA00023016"/>
    </source>
</evidence>
<dbReference type="CDD" id="cd19500">
    <property type="entry name" value="RecA-like_Lon"/>
    <property type="match status" value="1"/>
</dbReference>
<dbReference type="InterPro" id="IPR027065">
    <property type="entry name" value="Lon_Prtase"/>
</dbReference>
<dbReference type="Gene3D" id="3.40.50.300">
    <property type="entry name" value="P-loop containing nucleotide triphosphate hydrolases"/>
    <property type="match status" value="1"/>
</dbReference>
<keyword evidence="7" id="KW-0067">ATP-binding</keyword>
<dbReference type="InterPro" id="IPR020568">
    <property type="entry name" value="Ribosomal_Su5_D2-typ_SF"/>
</dbReference>
<dbReference type="InterPro" id="IPR008269">
    <property type="entry name" value="Lon_proteolytic"/>
</dbReference>
<dbReference type="GO" id="GO:0006515">
    <property type="term" value="P:protein quality control for misfolded or incompletely synthesized proteins"/>
    <property type="evidence" value="ECO:0007669"/>
    <property type="project" value="TreeGrafter"/>
</dbReference>
<dbReference type="GO" id="GO:0005737">
    <property type="term" value="C:cytoplasm"/>
    <property type="evidence" value="ECO:0007669"/>
    <property type="project" value="UniProtKB-SubCell"/>
</dbReference>
<gene>
    <name evidence="14" type="ORF">METZ01_LOCUS30164</name>
</gene>
<feature type="coiled-coil region" evidence="11">
    <location>
        <begin position="292"/>
        <end position="329"/>
    </location>
</feature>
<dbReference type="Gene3D" id="3.30.230.10">
    <property type="match status" value="1"/>
</dbReference>
<keyword evidence="3" id="KW-0645">Protease</keyword>
<dbReference type="Gene3D" id="2.30.130.40">
    <property type="entry name" value="LON domain-like"/>
    <property type="match status" value="1"/>
</dbReference>
<dbReference type="GO" id="GO:0016887">
    <property type="term" value="F:ATP hydrolysis activity"/>
    <property type="evidence" value="ECO:0007669"/>
    <property type="project" value="InterPro"/>
</dbReference>
<dbReference type="InterPro" id="IPR027543">
    <property type="entry name" value="Lon_bac"/>
</dbReference>
<dbReference type="Pfam" id="PF05362">
    <property type="entry name" value="Lon_C"/>
    <property type="match status" value="1"/>
</dbReference>
<accession>A0A381QE89</accession>
<keyword evidence="5" id="KW-0378">Hydrolase</keyword>
<keyword evidence="6" id="KW-0720">Serine protease</keyword>
<protein>
    <recommendedName>
        <fullName evidence="10">endopeptidase La</fullName>
        <ecNumber evidence="10">3.4.21.53</ecNumber>
    </recommendedName>
</protein>
<keyword evidence="8" id="KW-0346">Stress response</keyword>
<name>A0A381QE89_9ZZZZ</name>
<evidence type="ECO:0000256" key="10">
    <source>
        <dbReference type="ARBA" id="ARBA00066743"/>
    </source>
</evidence>
<dbReference type="PROSITE" id="PS51786">
    <property type="entry name" value="LON_PROTEOLYTIC"/>
    <property type="match status" value="1"/>
</dbReference>
<evidence type="ECO:0000259" key="13">
    <source>
        <dbReference type="PROSITE" id="PS51787"/>
    </source>
</evidence>
<evidence type="ECO:0000259" key="12">
    <source>
        <dbReference type="PROSITE" id="PS51786"/>
    </source>
</evidence>
<dbReference type="SUPFAM" id="SSF54211">
    <property type="entry name" value="Ribosomal protein S5 domain 2-like"/>
    <property type="match status" value="1"/>
</dbReference>
<dbReference type="InterPro" id="IPR015947">
    <property type="entry name" value="PUA-like_sf"/>
</dbReference>
<dbReference type="GO" id="GO:0004252">
    <property type="term" value="F:serine-type endopeptidase activity"/>
    <property type="evidence" value="ECO:0007669"/>
    <property type="project" value="UniProtKB-EC"/>
</dbReference>
<keyword evidence="2" id="KW-0963">Cytoplasm</keyword>
<evidence type="ECO:0000256" key="1">
    <source>
        <dbReference type="ARBA" id="ARBA00004496"/>
    </source>
</evidence>